<dbReference type="InterPro" id="IPR014721">
    <property type="entry name" value="Ribsml_uS5_D2-typ_fold_subgr"/>
</dbReference>
<name>A0ABT9GT94_9GAMM</name>
<keyword evidence="6 7" id="KW-0694">RNA-binding</keyword>
<dbReference type="HAMAP" id="MF_00227">
    <property type="entry name" value="RNase_P"/>
    <property type="match status" value="1"/>
</dbReference>
<accession>A0ABT9GT94</accession>
<keyword evidence="3 7" id="KW-0540">Nuclease</keyword>
<evidence type="ECO:0000313" key="9">
    <source>
        <dbReference type="EMBL" id="MDP4530194.1"/>
    </source>
</evidence>
<evidence type="ECO:0000256" key="7">
    <source>
        <dbReference type="HAMAP-Rule" id="MF_00227"/>
    </source>
</evidence>
<sequence length="118" mass="13929">MQTFKFGRELRLLTPGEFNAVFQQPFRAGSPLFTILCQPNQHQHPRLGLIIAKKRVKLAVDRNRIKRCIRENFRLQQHRLPAVDLVVMVKGPITETENQELSKQLERLWNKICRHYNA</sequence>
<keyword evidence="10" id="KW-1185">Reference proteome</keyword>
<evidence type="ECO:0000256" key="3">
    <source>
        <dbReference type="ARBA" id="ARBA00022722"/>
    </source>
</evidence>
<dbReference type="RefSeq" id="WP_305946225.1">
    <property type="nucleotide sequence ID" value="NZ_JAUZVY010000006.1"/>
</dbReference>
<dbReference type="Pfam" id="PF00825">
    <property type="entry name" value="Ribonuclease_P"/>
    <property type="match status" value="1"/>
</dbReference>
<evidence type="ECO:0000256" key="4">
    <source>
        <dbReference type="ARBA" id="ARBA00022759"/>
    </source>
</evidence>
<comment type="subunit">
    <text evidence="7">Consists of a catalytic RNA component (M1 or rnpB) and a protein subunit.</text>
</comment>
<organism evidence="9 10">
    <name type="scientific">Alkalimonas delamerensis</name>
    <dbReference type="NCBI Taxonomy" id="265981"/>
    <lineage>
        <taxon>Bacteria</taxon>
        <taxon>Pseudomonadati</taxon>
        <taxon>Pseudomonadota</taxon>
        <taxon>Gammaproteobacteria</taxon>
        <taxon>Alkalimonas</taxon>
    </lineage>
</organism>
<dbReference type="PANTHER" id="PTHR33992">
    <property type="entry name" value="RIBONUCLEASE P PROTEIN COMPONENT"/>
    <property type="match status" value="1"/>
</dbReference>
<comment type="caution">
    <text evidence="9">The sequence shown here is derived from an EMBL/GenBank/DDBJ whole genome shotgun (WGS) entry which is preliminary data.</text>
</comment>
<dbReference type="NCBIfam" id="TIGR00188">
    <property type="entry name" value="rnpA"/>
    <property type="match status" value="1"/>
</dbReference>
<dbReference type="Proteomes" id="UP001236258">
    <property type="component" value="Unassembled WGS sequence"/>
</dbReference>
<evidence type="ECO:0000313" key="10">
    <source>
        <dbReference type="Proteomes" id="UP001236258"/>
    </source>
</evidence>
<keyword evidence="4 7" id="KW-0255">Endonuclease</keyword>
<comment type="similarity">
    <text evidence="7">Belongs to the RnpA family.</text>
</comment>
<dbReference type="InterPro" id="IPR020539">
    <property type="entry name" value="RNase_P_CS"/>
</dbReference>
<keyword evidence="2 7" id="KW-0819">tRNA processing</keyword>
<dbReference type="SUPFAM" id="SSF54211">
    <property type="entry name" value="Ribosomal protein S5 domain 2-like"/>
    <property type="match status" value="1"/>
</dbReference>
<protein>
    <recommendedName>
        <fullName evidence="7 8">Ribonuclease P protein component</fullName>
        <shortName evidence="7">RNase P protein</shortName>
        <shortName evidence="7">RNaseP protein</shortName>
        <ecNumber evidence="7 8">3.1.26.5</ecNumber>
    </recommendedName>
    <alternativeName>
        <fullName evidence="7">Protein C5</fullName>
    </alternativeName>
</protein>
<comment type="catalytic activity">
    <reaction evidence="7">
        <text>Endonucleolytic cleavage of RNA, removing 5'-extranucleotides from tRNA precursor.</text>
        <dbReference type="EC" id="3.1.26.5"/>
    </reaction>
</comment>
<evidence type="ECO:0000256" key="8">
    <source>
        <dbReference type="NCBIfam" id="TIGR00188"/>
    </source>
</evidence>
<dbReference type="GO" id="GO:0004526">
    <property type="term" value="F:ribonuclease P activity"/>
    <property type="evidence" value="ECO:0007669"/>
    <property type="project" value="UniProtKB-EC"/>
</dbReference>
<dbReference type="InterPro" id="IPR000100">
    <property type="entry name" value="RNase_P"/>
</dbReference>
<keyword evidence="5 7" id="KW-0378">Hydrolase</keyword>
<gene>
    <name evidence="7 9" type="primary">rnpA</name>
    <name evidence="9" type="ORF">Q3O59_14285</name>
</gene>
<comment type="function">
    <text evidence="1 7">RNaseP catalyzes the removal of the 5'-leader sequence from pre-tRNA to produce the mature 5'-terminus. It can also cleave other RNA substrates such as 4.5S RNA. The protein component plays an auxiliary but essential role in vivo by binding to the 5'-leader sequence and broadening the substrate specificity of the ribozyme.</text>
</comment>
<dbReference type="PANTHER" id="PTHR33992:SF1">
    <property type="entry name" value="RIBONUCLEASE P PROTEIN COMPONENT"/>
    <property type="match status" value="1"/>
</dbReference>
<evidence type="ECO:0000256" key="2">
    <source>
        <dbReference type="ARBA" id="ARBA00022694"/>
    </source>
</evidence>
<reference evidence="9 10" key="1">
    <citation type="submission" date="2023-08" db="EMBL/GenBank/DDBJ databases">
        <authorList>
            <person name="Joshi A."/>
            <person name="Thite S."/>
        </authorList>
    </citation>
    <scope>NUCLEOTIDE SEQUENCE [LARGE SCALE GENOMIC DNA]</scope>
    <source>
        <strain evidence="9 10">1E1</strain>
    </source>
</reference>
<dbReference type="EMBL" id="JAUZVY010000006">
    <property type="protein sequence ID" value="MDP4530194.1"/>
    <property type="molecule type" value="Genomic_DNA"/>
</dbReference>
<dbReference type="InterPro" id="IPR020568">
    <property type="entry name" value="Ribosomal_Su5_D2-typ_SF"/>
</dbReference>
<evidence type="ECO:0000256" key="6">
    <source>
        <dbReference type="ARBA" id="ARBA00022884"/>
    </source>
</evidence>
<evidence type="ECO:0000256" key="5">
    <source>
        <dbReference type="ARBA" id="ARBA00022801"/>
    </source>
</evidence>
<dbReference type="PROSITE" id="PS00648">
    <property type="entry name" value="RIBONUCLEASE_P"/>
    <property type="match status" value="1"/>
</dbReference>
<dbReference type="Gene3D" id="3.30.230.10">
    <property type="match status" value="1"/>
</dbReference>
<dbReference type="EC" id="3.1.26.5" evidence="7 8"/>
<proteinExistence type="inferred from homology"/>
<evidence type="ECO:0000256" key="1">
    <source>
        <dbReference type="ARBA" id="ARBA00002663"/>
    </source>
</evidence>